<proteinExistence type="predicted"/>
<reference evidence="3 4" key="1">
    <citation type="journal article" date="2014" name="Genome Announc.">
        <title>Genome Sequence of Youngiibacter fragilis, the Type Strain of the Genus Youngiibacter.</title>
        <authorList>
            <person name="Wawrik C.B."/>
            <person name="Callaghan A.V."/>
            <person name="Stamps B.W."/>
            <person name="Wawrik B."/>
        </authorList>
    </citation>
    <scope>NUCLEOTIDE SEQUENCE [LARGE SCALE GENOMIC DNA]</scope>
    <source>
        <strain evidence="3 4">232.1</strain>
    </source>
</reference>
<evidence type="ECO:0000256" key="1">
    <source>
        <dbReference type="SAM" id="Phobius"/>
    </source>
</evidence>
<dbReference type="Proteomes" id="UP000017747">
    <property type="component" value="Unassembled WGS sequence"/>
</dbReference>
<keyword evidence="1" id="KW-0472">Membrane</keyword>
<feature type="transmembrane region" description="Helical" evidence="1">
    <location>
        <begin position="166"/>
        <end position="183"/>
    </location>
</feature>
<feature type="transmembrane region" description="Helical" evidence="1">
    <location>
        <begin position="36"/>
        <end position="55"/>
    </location>
</feature>
<feature type="transmembrane region" description="Helical" evidence="1">
    <location>
        <begin position="195"/>
        <end position="213"/>
    </location>
</feature>
<comment type="caution">
    <text evidence="3">The sequence shown here is derived from an EMBL/GenBank/DDBJ whole genome shotgun (WGS) entry which is preliminary data.</text>
</comment>
<feature type="transmembrane region" description="Helical" evidence="1">
    <location>
        <begin position="124"/>
        <end position="146"/>
    </location>
</feature>
<feature type="transmembrane region" description="Helical" evidence="1">
    <location>
        <begin position="61"/>
        <end position="83"/>
    </location>
</feature>
<dbReference type="AlphaFoldDB" id="V7I6J7"/>
<dbReference type="eggNOG" id="COG3290">
    <property type="taxonomic scope" value="Bacteria"/>
</dbReference>
<feature type="domain" description="Sensor histidine kinase NatK-like C-terminal" evidence="2">
    <location>
        <begin position="329"/>
        <end position="434"/>
    </location>
</feature>
<gene>
    <name evidence="3" type="ORF">T472_0209265</name>
</gene>
<evidence type="ECO:0000313" key="3">
    <source>
        <dbReference type="EMBL" id="ETA80921.1"/>
    </source>
</evidence>
<name>V7I6J7_9CLOT</name>
<dbReference type="GO" id="GO:0042802">
    <property type="term" value="F:identical protein binding"/>
    <property type="evidence" value="ECO:0007669"/>
    <property type="project" value="TreeGrafter"/>
</dbReference>
<dbReference type="InterPro" id="IPR036890">
    <property type="entry name" value="HATPase_C_sf"/>
</dbReference>
<dbReference type="InterPro" id="IPR032834">
    <property type="entry name" value="NatK-like_C"/>
</dbReference>
<organism evidence="3 4">
    <name type="scientific">Youngiibacter fragilis 232.1</name>
    <dbReference type="NCBI Taxonomy" id="994573"/>
    <lineage>
        <taxon>Bacteria</taxon>
        <taxon>Bacillati</taxon>
        <taxon>Bacillota</taxon>
        <taxon>Clostridia</taxon>
        <taxon>Eubacteriales</taxon>
        <taxon>Clostridiaceae</taxon>
        <taxon>Youngiibacter</taxon>
    </lineage>
</organism>
<protein>
    <recommendedName>
        <fullName evidence="2">Sensor histidine kinase NatK-like C-terminal domain-containing protein</fullName>
    </recommendedName>
</protein>
<dbReference type="RefSeq" id="WP_023387744.1">
    <property type="nucleotide sequence ID" value="NZ_AXUN02000171.1"/>
</dbReference>
<dbReference type="CDD" id="cd16935">
    <property type="entry name" value="HATPase_AgrC-ComD-like"/>
    <property type="match status" value="1"/>
</dbReference>
<sequence>MSYLQFSEIPRLYTALAEFAACAVFILVLRRRFLGIRLAGIFAAFGIIQFAIQHVAGMLHIAFWVPSMMVAVASMLAFIYVCSDIPLLDAGYATSVAFIAAEFIAAFESQVYFYFVLITGHDSLTASVLIMAGVYSVLFVLLYLIVKRQVKGNGRLDVSRKELGSVILITIASFTISNINFAFKDAEIFTTVGAGIFYIRTLVDFSGLTMIYAQQEQRKEMRMKFELEAINNVLYRQYEQYQSSKEATELINRKYHDLKHQIAIIRAETDAAKKESYLAEMDRAISMYESDIKTGNSVLDTVLTGKSIYCREKGINLTCVADGSLLNFMDVMDICTIFGNAFDNAIEGVEKLQDKDKHLIRVAVFSKNDFLMVRFENYFDDNIDFEDGLPTTTKADSDYHGYGIKSIISTVKKYGGNVTINTSDNWFILRMLIPLQDGGGRHEDILGES</sequence>
<keyword evidence="1" id="KW-1133">Transmembrane helix</keyword>
<evidence type="ECO:0000259" key="2">
    <source>
        <dbReference type="Pfam" id="PF14501"/>
    </source>
</evidence>
<keyword evidence="4" id="KW-1185">Reference proteome</keyword>
<accession>V7I6J7</accession>
<feature type="transmembrane region" description="Helical" evidence="1">
    <location>
        <begin position="12"/>
        <end position="29"/>
    </location>
</feature>
<evidence type="ECO:0000313" key="4">
    <source>
        <dbReference type="Proteomes" id="UP000017747"/>
    </source>
</evidence>
<feature type="transmembrane region" description="Helical" evidence="1">
    <location>
        <begin position="95"/>
        <end position="118"/>
    </location>
</feature>
<dbReference type="Pfam" id="PF14501">
    <property type="entry name" value="HATPase_c_5"/>
    <property type="match status" value="1"/>
</dbReference>
<keyword evidence="1" id="KW-0812">Transmembrane</keyword>
<dbReference type="SUPFAM" id="SSF55874">
    <property type="entry name" value="ATPase domain of HSP90 chaperone/DNA topoisomerase II/histidine kinase"/>
    <property type="match status" value="1"/>
</dbReference>
<dbReference type="PANTHER" id="PTHR40448">
    <property type="entry name" value="TWO-COMPONENT SENSOR HISTIDINE KINASE"/>
    <property type="match status" value="1"/>
</dbReference>
<dbReference type="PANTHER" id="PTHR40448:SF1">
    <property type="entry name" value="TWO-COMPONENT SENSOR HISTIDINE KINASE"/>
    <property type="match status" value="1"/>
</dbReference>
<dbReference type="STRING" id="994573.T472_0209265"/>
<dbReference type="Gene3D" id="3.30.565.10">
    <property type="entry name" value="Histidine kinase-like ATPase, C-terminal domain"/>
    <property type="match status" value="1"/>
</dbReference>
<dbReference type="EMBL" id="AXUN02000171">
    <property type="protein sequence ID" value="ETA80921.1"/>
    <property type="molecule type" value="Genomic_DNA"/>
</dbReference>
<dbReference type="PATRIC" id="fig|994573.3.peg.1719"/>